<feature type="chain" id="PRO_5021792235" evidence="2">
    <location>
        <begin position="18"/>
        <end position="144"/>
    </location>
</feature>
<dbReference type="RefSeq" id="WP_144311152.1">
    <property type="nucleotide sequence ID" value="NZ_VMNK01000019.1"/>
</dbReference>
<feature type="transmembrane region" description="Helical" evidence="1">
    <location>
        <begin position="62"/>
        <end position="79"/>
    </location>
</feature>
<accession>A0A557QFE3</accession>
<name>A0A557QFE3_9RHOO</name>
<comment type="caution">
    <text evidence="3">The sequence shown here is derived from an EMBL/GenBank/DDBJ whole genome shotgun (WGS) entry which is preliminary data.</text>
</comment>
<feature type="transmembrane region" description="Helical" evidence="1">
    <location>
        <begin position="86"/>
        <end position="111"/>
    </location>
</feature>
<dbReference type="Proteomes" id="UP000319502">
    <property type="component" value="Unassembled WGS sequence"/>
</dbReference>
<proteinExistence type="predicted"/>
<evidence type="ECO:0000256" key="1">
    <source>
        <dbReference type="SAM" id="Phobius"/>
    </source>
</evidence>
<organism evidence="3 4">
    <name type="scientific">Denitromonas halophila</name>
    <dbReference type="NCBI Taxonomy" id="1629404"/>
    <lineage>
        <taxon>Bacteria</taxon>
        <taxon>Pseudomonadati</taxon>
        <taxon>Pseudomonadota</taxon>
        <taxon>Betaproteobacteria</taxon>
        <taxon>Rhodocyclales</taxon>
        <taxon>Zoogloeaceae</taxon>
        <taxon>Denitromonas</taxon>
    </lineage>
</organism>
<evidence type="ECO:0000313" key="3">
    <source>
        <dbReference type="EMBL" id="TVO51632.1"/>
    </source>
</evidence>
<reference evidence="3 4" key="1">
    <citation type="submission" date="2019-07" db="EMBL/GenBank/DDBJ databases">
        <title>The pathways for chlorine oxyanion respiration interact through the shared metabolite chlorate.</title>
        <authorList>
            <person name="Barnum T.P."/>
            <person name="Cheng Y."/>
            <person name="Hill K.A."/>
            <person name="Lucas L.N."/>
            <person name="Carlson H.K."/>
            <person name="Coates J.D."/>
        </authorList>
    </citation>
    <scope>NUCLEOTIDE SEQUENCE [LARGE SCALE GENOMIC DNA]</scope>
    <source>
        <strain evidence="3 4">SFB-3</strain>
    </source>
</reference>
<keyword evidence="4" id="KW-1185">Reference proteome</keyword>
<feature type="transmembrane region" description="Helical" evidence="1">
    <location>
        <begin position="117"/>
        <end position="134"/>
    </location>
</feature>
<keyword evidence="1" id="KW-0472">Membrane</keyword>
<dbReference type="EMBL" id="VMNK01000019">
    <property type="protein sequence ID" value="TVO51632.1"/>
    <property type="molecule type" value="Genomic_DNA"/>
</dbReference>
<feature type="signal peptide" evidence="2">
    <location>
        <begin position="1"/>
        <end position="17"/>
    </location>
</feature>
<keyword evidence="1" id="KW-1133">Transmembrane helix</keyword>
<dbReference type="AlphaFoldDB" id="A0A557QFE3"/>
<sequence>MLVVAYLAHAIASVVHAATMPNPKSQAVWLLMPLILTPDWLFDWLPPIAAGASGEHFLFQTVIRYPVGIAFSITVLYALGGGLERIWLATFWSGVLVSVLLGLAFGLLWFWVTGANASGWIVSGVLAGGLACLLHPRRPSRVTV</sequence>
<evidence type="ECO:0000256" key="2">
    <source>
        <dbReference type="SAM" id="SignalP"/>
    </source>
</evidence>
<keyword evidence="1" id="KW-0812">Transmembrane</keyword>
<protein>
    <submittedName>
        <fullName evidence="3">Uncharacterized protein</fullName>
    </submittedName>
</protein>
<evidence type="ECO:0000313" key="4">
    <source>
        <dbReference type="Proteomes" id="UP000319502"/>
    </source>
</evidence>
<keyword evidence="2" id="KW-0732">Signal</keyword>
<gene>
    <name evidence="3" type="ORF">FHP91_19415</name>
</gene>